<keyword evidence="2" id="KW-1185">Reference proteome</keyword>
<reference evidence="1" key="1">
    <citation type="submission" date="2021-11" db="EMBL/GenBank/DDBJ databases">
        <title>Fusarium solani-melongenae Genome sequencing and assembly.</title>
        <authorList>
            <person name="Xie S."/>
            <person name="Huang L."/>
            <person name="Zhang X."/>
        </authorList>
    </citation>
    <scope>NUCLEOTIDE SEQUENCE</scope>
    <source>
        <strain evidence="1">CRI 24-3</strain>
    </source>
</reference>
<dbReference type="Proteomes" id="UP000830768">
    <property type="component" value="Chromosome 8"/>
</dbReference>
<protein>
    <submittedName>
        <fullName evidence="1">Uncharacterized protein</fullName>
    </submittedName>
</protein>
<organism evidence="1 2">
    <name type="scientific">Fusarium solani subsp. cucurbitae</name>
    <name type="common">Neocosmosporum cucurbitae</name>
    <dbReference type="NCBI Taxonomy" id="2747967"/>
    <lineage>
        <taxon>Eukaryota</taxon>
        <taxon>Fungi</taxon>
        <taxon>Dikarya</taxon>
        <taxon>Ascomycota</taxon>
        <taxon>Pezizomycotina</taxon>
        <taxon>Sordariomycetes</taxon>
        <taxon>Hypocreomycetidae</taxon>
        <taxon>Hypocreales</taxon>
        <taxon>Nectriaceae</taxon>
        <taxon>Fusarium</taxon>
        <taxon>Fusarium solani species complex</taxon>
    </lineage>
</organism>
<gene>
    <name evidence="1" type="ORF">LCI18_010191</name>
</gene>
<evidence type="ECO:0000313" key="1">
    <source>
        <dbReference type="EMBL" id="UPK99256.1"/>
    </source>
</evidence>
<dbReference type="EMBL" id="CP090036">
    <property type="protein sequence ID" value="UPK99256.1"/>
    <property type="molecule type" value="Genomic_DNA"/>
</dbReference>
<proteinExistence type="predicted"/>
<accession>A0ACD3ZDP1</accession>
<sequence>MGATDHDEGRVRDHCTKESWWKVPHLVRLNLMLAIPFMSAYIGGYDGSVLNGMQTLEHWQSAFDHPSGGILGLLVNLQTIGGVIALPVAPWMADKYGRRHPIFLGSCIIIGAAILQGCASNIGMFLAGRFFIGLGGMFISCAAPPLLGELAYPTHRPIITAIYNTTWYVGAIVAAWATYGTFHMSSNWSWRIPSLLQALVSISQVIFIYFLPESPRWLIANNRTPEATRVLCKYHSGTEEPTELVRLQVAEITSAIEFERSFESASYLQFFKTSKLNMHMYCLIGPYLALVLIDIGITDGETQNLINGGLQIYNFVIACSSATLIDRLGRRPLLLTSSGGMLLTFTIWTILAARNQMDTGHQGYGIGIVVLIFVFFTFYNIAMSPLPIAYLLEVLPYSLRSKGLSIFNLAQICSGLFNGFVNPVALKALRWKYYIVFVVAQCIWFSIIYFIYPETRGMSLEEVSEVFDGSQVLERTYDIKAEGIADVEYKNIVTSGNKEL</sequence>
<evidence type="ECO:0000313" key="2">
    <source>
        <dbReference type="Proteomes" id="UP000830768"/>
    </source>
</evidence>
<name>A0ACD3ZDP1_FUSSC</name>